<sequence length="156" mass="16936">MEPKIYPVIRAVENICKEALQALDQSPFTAIGGSSVEQPFMCHIGELPASVSVISPSTSVTRTMGAPARSALALKYDVPITMWADRIELVSTSELLVSWWEAIARAIAADRTLGSLVQHAEPYWRDGWTARNDKRGTYIVVVAGGVRVAQDVNPLG</sequence>
<dbReference type="EMBL" id="JAIMFO010000004">
    <property type="protein sequence ID" value="MBY4796786.1"/>
    <property type="molecule type" value="Genomic_DNA"/>
</dbReference>
<organism evidence="1 2">
    <name type="scientific">Collinsella ureilytica</name>
    <dbReference type="NCBI Taxonomy" id="2869515"/>
    <lineage>
        <taxon>Bacteria</taxon>
        <taxon>Bacillati</taxon>
        <taxon>Actinomycetota</taxon>
        <taxon>Coriobacteriia</taxon>
        <taxon>Coriobacteriales</taxon>
        <taxon>Coriobacteriaceae</taxon>
        <taxon>Collinsella</taxon>
    </lineage>
</organism>
<reference evidence="1 2" key="1">
    <citation type="submission" date="2021-08" db="EMBL/GenBank/DDBJ databases">
        <title>Collinsella faecalis sp. nov. isolated from swine faeces.</title>
        <authorList>
            <person name="Oh B.S."/>
            <person name="Lee J.H."/>
        </authorList>
    </citation>
    <scope>NUCLEOTIDE SEQUENCE [LARGE SCALE GENOMIC DNA]</scope>
    <source>
        <strain evidence="1 2">AGMB00827</strain>
    </source>
</reference>
<proteinExistence type="predicted"/>
<evidence type="ECO:0000313" key="1">
    <source>
        <dbReference type="EMBL" id="MBY4796786.1"/>
    </source>
</evidence>
<accession>A0ABS7MHF4</accession>
<comment type="caution">
    <text evidence="1">The sequence shown here is derived from an EMBL/GenBank/DDBJ whole genome shotgun (WGS) entry which is preliminary data.</text>
</comment>
<evidence type="ECO:0000313" key="2">
    <source>
        <dbReference type="Proteomes" id="UP000700908"/>
    </source>
</evidence>
<dbReference type="Proteomes" id="UP000700908">
    <property type="component" value="Unassembled WGS sequence"/>
</dbReference>
<gene>
    <name evidence="1" type="ORF">K6V98_00175</name>
</gene>
<name>A0ABS7MHF4_9ACTN</name>
<protein>
    <submittedName>
        <fullName evidence="1">Uncharacterized protein</fullName>
    </submittedName>
</protein>
<dbReference type="RefSeq" id="WP_222198516.1">
    <property type="nucleotide sequence ID" value="NZ_JAIMFO010000004.1"/>
</dbReference>
<keyword evidence="2" id="KW-1185">Reference proteome</keyword>